<dbReference type="EMBL" id="OVTA01000108">
    <property type="protein sequence ID" value="SPS02893.1"/>
    <property type="molecule type" value="Genomic_DNA"/>
</dbReference>
<sequence>MTKSIGVGQVSTVRRLPAPEGPQTRPNPTDRGKLGSKRHLVVDRQGVPLALTVTGANRHDSVVFEDLVDAIPAVPGLSGRPRRRPDKLHADKGYDFARCRRHLRKRRISPRIARRGIERNDRLVKHRWVVERTHAWLAAFGKLRIRFERRIDTHVALLTLACAVICSRFVEGLC</sequence>
<dbReference type="GO" id="GO:0003677">
    <property type="term" value="F:DNA binding"/>
    <property type="evidence" value="ECO:0007669"/>
    <property type="project" value="InterPro"/>
</dbReference>
<evidence type="ECO:0000313" key="3">
    <source>
        <dbReference type="EMBL" id="SPS02893.1"/>
    </source>
</evidence>
<dbReference type="NCBIfam" id="NF033580">
    <property type="entry name" value="transpos_IS5_3"/>
    <property type="match status" value="1"/>
</dbReference>
<organism evidence="3 4">
    <name type="scientific">Cupriavidus taiwanensis</name>
    <dbReference type="NCBI Taxonomy" id="164546"/>
    <lineage>
        <taxon>Bacteria</taxon>
        <taxon>Pseudomonadati</taxon>
        <taxon>Pseudomonadota</taxon>
        <taxon>Betaproteobacteria</taxon>
        <taxon>Burkholderiales</taxon>
        <taxon>Burkholderiaceae</taxon>
        <taxon>Cupriavidus</taxon>
    </lineage>
</organism>
<dbReference type="PANTHER" id="PTHR30007:SF1">
    <property type="entry name" value="BLR1914 PROTEIN"/>
    <property type="match status" value="1"/>
</dbReference>
<proteinExistence type="predicted"/>
<evidence type="ECO:0000256" key="1">
    <source>
        <dbReference type="SAM" id="MobiDB-lite"/>
    </source>
</evidence>
<accession>A0A375JFW0</accession>
<evidence type="ECO:0000259" key="2">
    <source>
        <dbReference type="Pfam" id="PF01609"/>
    </source>
</evidence>
<gene>
    <name evidence="3" type="ORF">CBM2634_U420008</name>
</gene>
<dbReference type="GO" id="GO:0006313">
    <property type="term" value="P:DNA transposition"/>
    <property type="evidence" value="ECO:0007669"/>
    <property type="project" value="InterPro"/>
</dbReference>
<evidence type="ECO:0000313" key="4">
    <source>
        <dbReference type="Proteomes" id="UP000256805"/>
    </source>
</evidence>
<dbReference type="Pfam" id="PF01609">
    <property type="entry name" value="DDE_Tnp_1"/>
    <property type="match status" value="1"/>
</dbReference>
<dbReference type="AlphaFoldDB" id="A0A375JFW0"/>
<dbReference type="GO" id="GO:0004803">
    <property type="term" value="F:transposase activity"/>
    <property type="evidence" value="ECO:0007669"/>
    <property type="project" value="InterPro"/>
</dbReference>
<feature type="domain" description="Transposase IS4-like" evidence="2">
    <location>
        <begin position="23"/>
        <end position="164"/>
    </location>
</feature>
<reference evidence="3 4" key="1">
    <citation type="submission" date="2018-01" db="EMBL/GenBank/DDBJ databases">
        <authorList>
            <person name="Gaut B.S."/>
            <person name="Morton B.R."/>
            <person name="Clegg M.T."/>
            <person name="Duvall M.R."/>
        </authorList>
    </citation>
    <scope>NUCLEOTIDE SEQUENCE [LARGE SCALE GENOMIC DNA]</scope>
    <source>
        <strain evidence="3">Cupriavidus taiwanensis cmp 52</strain>
    </source>
</reference>
<dbReference type="Proteomes" id="UP000256805">
    <property type="component" value="Unassembled WGS sequence"/>
</dbReference>
<name>A0A375JFW0_9BURK</name>
<dbReference type="InterPro" id="IPR002559">
    <property type="entry name" value="Transposase_11"/>
</dbReference>
<dbReference type="PANTHER" id="PTHR30007">
    <property type="entry name" value="PHP DOMAIN PROTEIN"/>
    <property type="match status" value="1"/>
</dbReference>
<protein>
    <submittedName>
        <fullName evidence="3">Transposase</fullName>
    </submittedName>
</protein>
<feature type="region of interest" description="Disordered" evidence="1">
    <location>
        <begin position="1"/>
        <end position="37"/>
    </location>
</feature>